<sequence length="85" mass="9769">MRLQDLNARILEHEGRIAGMGEETPLLGLYNVAMSSATGHFGVEEPEADPEVPQDQAEWWLRCYQELEERGEMYQDLQDLFDAID</sequence>
<evidence type="ECO:0000313" key="1">
    <source>
        <dbReference type="EMBL" id="MFA9461011.1"/>
    </source>
</evidence>
<accession>A0ABV4TUK4</accession>
<gene>
    <name evidence="1" type="ORF">ACERLL_09270</name>
</gene>
<name>A0ABV4TUK4_9GAMM</name>
<dbReference type="Proteomes" id="UP001575181">
    <property type="component" value="Unassembled WGS sequence"/>
</dbReference>
<reference evidence="1 2" key="1">
    <citation type="submission" date="2024-08" db="EMBL/GenBank/DDBJ databases">
        <title>Whole-genome sequencing of halo(alkali)philic microorganisms from hypersaline lakes.</title>
        <authorList>
            <person name="Sorokin D.Y."/>
            <person name="Merkel A.Y."/>
            <person name="Messina E."/>
            <person name="Yakimov M."/>
        </authorList>
    </citation>
    <scope>NUCLEOTIDE SEQUENCE [LARGE SCALE GENOMIC DNA]</scope>
    <source>
        <strain evidence="1 2">Cl-TMA</strain>
    </source>
</reference>
<protein>
    <submittedName>
        <fullName evidence="1">Uncharacterized protein</fullName>
    </submittedName>
</protein>
<dbReference type="EMBL" id="JBGUAW010000006">
    <property type="protein sequence ID" value="MFA9461011.1"/>
    <property type="molecule type" value="Genomic_DNA"/>
</dbReference>
<keyword evidence="2" id="KW-1185">Reference proteome</keyword>
<evidence type="ECO:0000313" key="2">
    <source>
        <dbReference type="Proteomes" id="UP001575181"/>
    </source>
</evidence>
<comment type="caution">
    <text evidence="1">The sequence shown here is derived from an EMBL/GenBank/DDBJ whole genome shotgun (WGS) entry which is preliminary data.</text>
</comment>
<dbReference type="RefSeq" id="WP_373655799.1">
    <property type="nucleotide sequence ID" value="NZ_JBGUAW010000006.1"/>
</dbReference>
<organism evidence="1 2">
    <name type="scientific">Thiohalorhabdus methylotrophus</name>
    <dbReference type="NCBI Taxonomy" id="3242694"/>
    <lineage>
        <taxon>Bacteria</taxon>
        <taxon>Pseudomonadati</taxon>
        <taxon>Pseudomonadota</taxon>
        <taxon>Gammaproteobacteria</taxon>
        <taxon>Thiohalorhabdales</taxon>
        <taxon>Thiohalorhabdaceae</taxon>
        <taxon>Thiohalorhabdus</taxon>
    </lineage>
</organism>
<proteinExistence type="predicted"/>